<comment type="caution">
    <text evidence="1">The sequence shown here is derived from an EMBL/GenBank/DDBJ whole genome shotgun (WGS) entry which is preliminary data.</text>
</comment>
<sequence length="629" mass="69078">MVRLWFLIAWVCSSSLSRTSVAQQLYDTKPCFSNSSYPGSRYTCESPSNSTCPAFLVYRARLHNQTAADISDLFGADVAKVRGLNNLSSAFESLELGREVIVPITCSCSGGYFSADLSYVVQDLTNFSEVACDVFEGLVESLTLLEDNPAYGSTVLGRSKLSVPIKCACPGNSSGTANTATYYYLTYALKEGDNTNTVAQKFRVPVTEIWAANHLDYRSTVYTKTTILIPLSQLPHIGLVSLPSPPPSPVFLPTVPTEKSSEDTKLRNLSIMASTIGFVLILIVFISCGLYLRALSRWRSSQGKTKIEMESFNMRSSVVSCLSQRSTPRSGRTRLSSRNSCLSPDLLAGIKYSLNKYTVGELRNATRGFGDNSKIEREVYKGWLDDTEVIIKGCRSDEAQQVIDLHSNINHTNILSLIGACYDEADDAWAPSYVVYNRPSNGCLRELLSDPESTIDWKQRKQIAFDIATGLHYLHHCIFPSHIHTNVSTKNIFVTANWRAKLADVAATSMNQKEDSSLGPLAAPEYVTHGTISEKVDVFAFGVVLLELISARGDRGREQFEESIAFLAGGGNEGGCFEKLKGFVDPCLKDDYPLAEALCLAVLAKACVGDEPQQRPSMDDVIKVLARMV</sequence>
<gene>
    <name evidence="1" type="ORF">MLD38_009589</name>
</gene>
<name>A0ACB9RY20_9MYRT</name>
<accession>A0ACB9RY20</accession>
<organism evidence="1 2">
    <name type="scientific">Melastoma candidum</name>
    <dbReference type="NCBI Taxonomy" id="119954"/>
    <lineage>
        <taxon>Eukaryota</taxon>
        <taxon>Viridiplantae</taxon>
        <taxon>Streptophyta</taxon>
        <taxon>Embryophyta</taxon>
        <taxon>Tracheophyta</taxon>
        <taxon>Spermatophyta</taxon>
        <taxon>Magnoliopsida</taxon>
        <taxon>eudicotyledons</taxon>
        <taxon>Gunneridae</taxon>
        <taxon>Pentapetalae</taxon>
        <taxon>rosids</taxon>
        <taxon>malvids</taxon>
        <taxon>Myrtales</taxon>
        <taxon>Melastomataceae</taxon>
        <taxon>Melastomatoideae</taxon>
        <taxon>Melastomateae</taxon>
        <taxon>Melastoma</taxon>
    </lineage>
</organism>
<keyword evidence="2" id="KW-1185">Reference proteome</keyword>
<proteinExistence type="predicted"/>
<dbReference type="Proteomes" id="UP001057402">
    <property type="component" value="Chromosome 3"/>
</dbReference>
<evidence type="ECO:0000313" key="2">
    <source>
        <dbReference type="Proteomes" id="UP001057402"/>
    </source>
</evidence>
<dbReference type="EMBL" id="CM042882">
    <property type="protein sequence ID" value="KAI4383789.1"/>
    <property type="molecule type" value="Genomic_DNA"/>
</dbReference>
<evidence type="ECO:0000313" key="1">
    <source>
        <dbReference type="EMBL" id="KAI4383789.1"/>
    </source>
</evidence>
<reference evidence="2" key="1">
    <citation type="journal article" date="2023" name="Front. Plant Sci.">
        <title>Chromosomal-level genome assembly of Melastoma candidum provides insights into trichome evolution.</title>
        <authorList>
            <person name="Zhong Y."/>
            <person name="Wu W."/>
            <person name="Sun C."/>
            <person name="Zou P."/>
            <person name="Liu Y."/>
            <person name="Dai S."/>
            <person name="Zhou R."/>
        </authorList>
    </citation>
    <scope>NUCLEOTIDE SEQUENCE [LARGE SCALE GENOMIC DNA]</scope>
</reference>
<protein>
    <submittedName>
        <fullName evidence="1">Uncharacterized protein</fullName>
    </submittedName>
</protein>